<dbReference type="OrthoDB" id="9179874at2"/>
<dbReference type="SUPFAM" id="SSF103025">
    <property type="entry name" value="Folate-binding domain"/>
    <property type="match status" value="1"/>
</dbReference>
<dbReference type="Gene3D" id="3.30.1360.120">
    <property type="entry name" value="Probable tRNA modification gtpase trme, domain 1"/>
    <property type="match status" value="1"/>
</dbReference>
<dbReference type="Proteomes" id="UP000315364">
    <property type="component" value="Chromosome"/>
</dbReference>
<dbReference type="AlphaFoldDB" id="A0A5B8LXE0"/>
<evidence type="ECO:0000313" key="1">
    <source>
        <dbReference type="EMBL" id="QDZ12763.1"/>
    </source>
</evidence>
<accession>A0A5B8LXE0</accession>
<evidence type="ECO:0000313" key="2">
    <source>
        <dbReference type="Proteomes" id="UP000315364"/>
    </source>
</evidence>
<dbReference type="InterPro" id="IPR027266">
    <property type="entry name" value="TrmE/GcvT-like"/>
</dbReference>
<dbReference type="EMBL" id="CP042304">
    <property type="protein sequence ID" value="QDZ12763.1"/>
    <property type="molecule type" value="Genomic_DNA"/>
</dbReference>
<name>A0A5B8LXE0_9HYPH</name>
<evidence type="ECO:0008006" key="3">
    <source>
        <dbReference type="Google" id="ProtNLM"/>
    </source>
</evidence>
<gene>
    <name evidence="1" type="ORF">FPZ08_19660</name>
</gene>
<dbReference type="KEGG" id="dea:FPZ08_19660"/>
<proteinExistence type="predicted"/>
<sequence length="238" mass="25545">MPGLSPRLSTIPRTSGRRFEMALGSNQMSATNVARRTTPLAGLLPAHKAPGTAGNIVLDCTSGERFGLRGLGAAEWLSAQGVALPEKVNTVLTLPDGTSVLRLGQQDMLLTAPAGGNGSRVRELRAAWRASDMVAKGYDAYRDEGWAWFIVSGKDAALLMARLSMADFRAQALKVGQVAQTRALHQDAVIARLDRFGALSYDIFVDIASSQFVLDVLLATTAEIDADFRLEELRASDE</sequence>
<protein>
    <recommendedName>
        <fullName evidence="3">Aminomethyltransferase folate-binding domain-containing protein</fullName>
    </recommendedName>
</protein>
<organism evidence="1 2">
    <name type="scientific">Devosia ginsengisoli</name>
    <dbReference type="NCBI Taxonomy" id="400770"/>
    <lineage>
        <taxon>Bacteria</taxon>
        <taxon>Pseudomonadati</taxon>
        <taxon>Pseudomonadota</taxon>
        <taxon>Alphaproteobacteria</taxon>
        <taxon>Hyphomicrobiales</taxon>
        <taxon>Devosiaceae</taxon>
        <taxon>Devosia</taxon>
    </lineage>
</organism>
<reference evidence="1 2" key="1">
    <citation type="submission" date="2019-07" db="EMBL/GenBank/DDBJ databases">
        <title>Full genome sequence of Devosia sp. Gsoil 520.</title>
        <authorList>
            <person name="Im W.-T."/>
        </authorList>
    </citation>
    <scope>NUCLEOTIDE SEQUENCE [LARGE SCALE GENOMIC DNA]</scope>
    <source>
        <strain evidence="1 2">Gsoil 520</strain>
    </source>
</reference>
<dbReference type="Gene3D" id="3.30.70.1520">
    <property type="entry name" value="Heterotetrameric sarcosine oxidase"/>
    <property type="match status" value="1"/>
</dbReference>
<keyword evidence="2" id="KW-1185">Reference proteome</keyword>